<evidence type="ECO:0000256" key="11">
    <source>
        <dbReference type="ARBA" id="ARBA00036904"/>
    </source>
</evidence>
<feature type="binding site" evidence="18">
    <location>
        <position position="34"/>
    </location>
    <ligand>
        <name>Mg(2+)</name>
        <dbReference type="ChEBI" id="CHEBI:18420"/>
    </ligand>
</feature>
<proteinExistence type="inferred from homology"/>
<gene>
    <name evidence="20" type="primary">mutT</name>
    <name evidence="20" type="ORF">EKM59_11480</name>
</gene>
<feature type="binding site" evidence="17">
    <location>
        <begin position="31"/>
        <end position="34"/>
    </location>
    <ligand>
        <name>8-oxo-dGTP</name>
        <dbReference type="ChEBI" id="CHEBI:77896"/>
    </ligand>
</feature>
<dbReference type="GO" id="GO:0044716">
    <property type="term" value="F:8-oxo-GDP phosphatase activity"/>
    <property type="evidence" value="ECO:0007669"/>
    <property type="project" value="TreeGrafter"/>
</dbReference>
<dbReference type="CDD" id="cd03425">
    <property type="entry name" value="NUDIX_MutT_NudA_like"/>
    <property type="match status" value="1"/>
</dbReference>
<dbReference type="PROSITE" id="PS00893">
    <property type="entry name" value="NUDIX_BOX"/>
    <property type="match status" value="1"/>
</dbReference>
<keyword evidence="3" id="KW-0515">Mutator protein</keyword>
<dbReference type="SUPFAM" id="SSF55811">
    <property type="entry name" value="Nudix"/>
    <property type="match status" value="1"/>
</dbReference>
<keyword evidence="7" id="KW-0378">Hydrolase</keyword>
<dbReference type="EC" id="3.6.1.55" evidence="12"/>
<dbReference type="OrthoDB" id="9810648at2"/>
<sequence length="132" mass="15195">MKVAVAVITDARQRILITQRSQKTTHAGYWEFPGGKLEAGEEATLALIREIEEEVGLEVLHYTFLGEVNHTYSQHRVSLLIYHVDKFSGEAYPREGQMDLRWVDANSLQQFAFPAANLEIIKLLKKQHIIYR</sequence>
<dbReference type="Proteomes" id="UP000288012">
    <property type="component" value="Unassembled WGS sequence"/>
</dbReference>
<comment type="similarity">
    <text evidence="2">Belongs to the Nudix hydrolase family.</text>
</comment>
<keyword evidence="8 18" id="KW-0460">Magnesium</keyword>
<dbReference type="NCBIfam" id="TIGR00586">
    <property type="entry name" value="mutt"/>
    <property type="match status" value="1"/>
</dbReference>
<accession>A0A433JGK2</accession>
<evidence type="ECO:0000256" key="4">
    <source>
        <dbReference type="ARBA" id="ARBA00022705"/>
    </source>
</evidence>
<dbReference type="InterPro" id="IPR029119">
    <property type="entry name" value="MutY_C"/>
</dbReference>
<evidence type="ECO:0000313" key="20">
    <source>
        <dbReference type="EMBL" id="RUQ79171.1"/>
    </source>
</evidence>
<dbReference type="RefSeq" id="WP_126954606.1">
    <property type="nucleotide sequence ID" value="NZ_RZGR01000054.1"/>
</dbReference>
<comment type="caution">
    <text evidence="20">The sequence shown here is derived from an EMBL/GenBank/DDBJ whole genome shotgun (WGS) entry which is preliminary data.</text>
</comment>
<feature type="binding site" evidence="17">
    <location>
        <position position="117"/>
    </location>
    <ligand>
        <name>8-oxo-dGTP</name>
        <dbReference type="ChEBI" id="CHEBI:77896"/>
    </ligand>
</feature>
<evidence type="ECO:0000256" key="6">
    <source>
        <dbReference type="ARBA" id="ARBA00022763"/>
    </source>
</evidence>
<evidence type="ECO:0000256" key="8">
    <source>
        <dbReference type="ARBA" id="ARBA00022842"/>
    </source>
</evidence>
<evidence type="ECO:0000256" key="3">
    <source>
        <dbReference type="ARBA" id="ARBA00022457"/>
    </source>
</evidence>
<keyword evidence="9" id="KW-0234">DNA repair</keyword>
<keyword evidence="5 18" id="KW-0479">Metal-binding</keyword>
<evidence type="ECO:0000256" key="14">
    <source>
        <dbReference type="ARBA" id="ARBA00041592"/>
    </source>
</evidence>
<evidence type="ECO:0000259" key="19">
    <source>
        <dbReference type="PROSITE" id="PS51462"/>
    </source>
</evidence>
<dbReference type="GO" id="GO:0008413">
    <property type="term" value="F:8-oxo-7,8-dihydroguanosine triphosphate pyrophosphatase activity"/>
    <property type="evidence" value="ECO:0007669"/>
    <property type="project" value="InterPro"/>
</dbReference>
<evidence type="ECO:0000256" key="7">
    <source>
        <dbReference type="ARBA" id="ARBA00022801"/>
    </source>
</evidence>
<evidence type="ECO:0000256" key="13">
    <source>
        <dbReference type="ARBA" id="ARBA00040794"/>
    </source>
</evidence>
<evidence type="ECO:0000256" key="2">
    <source>
        <dbReference type="ARBA" id="ARBA00005582"/>
    </source>
</evidence>
<dbReference type="InterPro" id="IPR020476">
    <property type="entry name" value="Nudix_hydrolase"/>
</dbReference>
<evidence type="ECO:0000256" key="16">
    <source>
        <dbReference type="ARBA" id="ARBA00042798"/>
    </source>
</evidence>
<protein>
    <recommendedName>
        <fullName evidence="13">8-oxo-dGTP diphosphatase</fullName>
        <ecNumber evidence="12">3.6.1.55</ecNumber>
    </recommendedName>
    <alternativeName>
        <fullName evidence="16">7,8-dihydro-8-oxoguanine-triphosphatase</fullName>
    </alternativeName>
    <alternativeName>
        <fullName evidence="15">Mutator protein MutT</fullName>
    </alternativeName>
    <alternativeName>
        <fullName evidence="14">dGTP pyrophosphohydrolase</fullName>
    </alternativeName>
</protein>
<name>A0A433JGK2_9GAMM</name>
<evidence type="ECO:0000256" key="12">
    <source>
        <dbReference type="ARBA" id="ARBA00038905"/>
    </source>
</evidence>
<feature type="domain" description="Nudix hydrolase" evidence="19">
    <location>
        <begin position="1"/>
        <end position="126"/>
    </location>
</feature>
<dbReference type="PANTHER" id="PTHR47707">
    <property type="entry name" value="8-OXO-DGTP DIPHOSPHATASE"/>
    <property type="match status" value="1"/>
</dbReference>
<comment type="cofactor">
    <cofactor evidence="1 18">
        <name>Mg(2+)</name>
        <dbReference type="ChEBI" id="CHEBI:18420"/>
    </cofactor>
</comment>
<evidence type="ECO:0000256" key="15">
    <source>
        <dbReference type="ARBA" id="ARBA00041979"/>
    </source>
</evidence>
<keyword evidence="21" id="KW-1185">Reference proteome</keyword>
<dbReference type="GO" id="GO:0035539">
    <property type="term" value="F:8-oxo-7,8-dihydrodeoxyguanosine triphosphate pyrophosphatase activity"/>
    <property type="evidence" value="ECO:0007669"/>
    <property type="project" value="UniProtKB-EC"/>
</dbReference>
<evidence type="ECO:0000256" key="18">
    <source>
        <dbReference type="PIRSR" id="PIRSR603561-2"/>
    </source>
</evidence>
<dbReference type="InterPro" id="IPR020084">
    <property type="entry name" value="NUDIX_hydrolase_CS"/>
</dbReference>
<keyword evidence="4" id="KW-0235">DNA replication</keyword>
<dbReference type="AlphaFoldDB" id="A0A433JGK2"/>
<dbReference type="PROSITE" id="PS51462">
    <property type="entry name" value="NUDIX"/>
    <property type="match status" value="1"/>
</dbReference>
<dbReference type="GO" id="GO:0044715">
    <property type="term" value="F:8-oxo-dGDP phosphatase activity"/>
    <property type="evidence" value="ECO:0007669"/>
    <property type="project" value="TreeGrafter"/>
</dbReference>
<evidence type="ECO:0000256" key="1">
    <source>
        <dbReference type="ARBA" id="ARBA00001946"/>
    </source>
</evidence>
<dbReference type="InterPro" id="IPR015797">
    <property type="entry name" value="NUDIX_hydrolase-like_dom_sf"/>
</dbReference>
<keyword evidence="6" id="KW-0227">DNA damage</keyword>
<dbReference type="Gene3D" id="3.90.79.10">
    <property type="entry name" value="Nucleoside Triphosphate Pyrophosphohydrolase"/>
    <property type="match status" value="1"/>
</dbReference>
<feature type="binding site" evidence="17">
    <location>
        <position position="20"/>
    </location>
    <ligand>
        <name>8-oxo-dGTP</name>
        <dbReference type="ChEBI" id="CHEBI:77896"/>
    </ligand>
</feature>
<dbReference type="Pfam" id="PF14815">
    <property type="entry name" value="NUDIX_4"/>
    <property type="match status" value="1"/>
</dbReference>
<evidence type="ECO:0000256" key="5">
    <source>
        <dbReference type="ARBA" id="ARBA00022723"/>
    </source>
</evidence>
<dbReference type="PANTHER" id="PTHR47707:SF1">
    <property type="entry name" value="NUDIX HYDROLASE FAMILY PROTEIN"/>
    <property type="match status" value="1"/>
</dbReference>
<evidence type="ECO:0000256" key="9">
    <source>
        <dbReference type="ARBA" id="ARBA00023204"/>
    </source>
</evidence>
<dbReference type="InterPro" id="IPR000086">
    <property type="entry name" value="NUDIX_hydrolase_dom"/>
</dbReference>
<dbReference type="EMBL" id="RZGR01000054">
    <property type="protein sequence ID" value="RUQ79171.1"/>
    <property type="molecule type" value="Genomic_DNA"/>
</dbReference>
<dbReference type="GO" id="GO:0006260">
    <property type="term" value="P:DNA replication"/>
    <property type="evidence" value="ECO:0007669"/>
    <property type="project" value="UniProtKB-KW"/>
</dbReference>
<comment type="catalytic activity">
    <reaction evidence="11">
        <text>8-oxo-GTP + H2O = 8-oxo-GMP + diphosphate + H(+)</text>
        <dbReference type="Rhea" id="RHEA:67616"/>
        <dbReference type="ChEBI" id="CHEBI:15377"/>
        <dbReference type="ChEBI" id="CHEBI:15378"/>
        <dbReference type="ChEBI" id="CHEBI:33019"/>
        <dbReference type="ChEBI" id="CHEBI:143553"/>
        <dbReference type="ChEBI" id="CHEBI:145694"/>
    </reaction>
</comment>
<dbReference type="InterPro" id="IPR047127">
    <property type="entry name" value="MutT-like"/>
</dbReference>
<reference evidence="20 21" key="1">
    <citation type="submission" date="2018-12" db="EMBL/GenBank/DDBJ databases">
        <title>Legionella sp,whole genome shotgun sequence.</title>
        <authorList>
            <person name="Wu H."/>
        </authorList>
    </citation>
    <scope>NUCLEOTIDE SEQUENCE [LARGE SCALE GENOMIC DNA]</scope>
    <source>
        <strain evidence="21">km714</strain>
    </source>
</reference>
<comment type="catalytic activity">
    <reaction evidence="10">
        <text>8-oxo-dGTP + H2O = 8-oxo-dGMP + diphosphate + H(+)</text>
        <dbReference type="Rhea" id="RHEA:31575"/>
        <dbReference type="ChEBI" id="CHEBI:15377"/>
        <dbReference type="ChEBI" id="CHEBI:15378"/>
        <dbReference type="ChEBI" id="CHEBI:33019"/>
        <dbReference type="ChEBI" id="CHEBI:63224"/>
        <dbReference type="ChEBI" id="CHEBI:77896"/>
        <dbReference type="EC" id="3.6.1.55"/>
    </reaction>
</comment>
<feature type="binding site" evidence="18">
    <location>
        <position position="54"/>
    </location>
    <ligand>
        <name>Mg(2+)</name>
        <dbReference type="ChEBI" id="CHEBI:18420"/>
    </ligand>
</feature>
<dbReference type="GO" id="GO:0006281">
    <property type="term" value="P:DNA repair"/>
    <property type="evidence" value="ECO:0007669"/>
    <property type="project" value="UniProtKB-KW"/>
</dbReference>
<dbReference type="InterPro" id="IPR003561">
    <property type="entry name" value="Mutator_MutT"/>
</dbReference>
<dbReference type="PRINTS" id="PR00502">
    <property type="entry name" value="NUDIXFAMILY"/>
</dbReference>
<dbReference type="GO" id="GO:0046872">
    <property type="term" value="F:metal ion binding"/>
    <property type="evidence" value="ECO:0007669"/>
    <property type="project" value="UniProtKB-KW"/>
</dbReference>
<organism evidence="20 21">
    <name type="scientific">Legionella septentrionalis</name>
    <dbReference type="NCBI Taxonomy" id="2498109"/>
    <lineage>
        <taxon>Bacteria</taxon>
        <taxon>Pseudomonadati</taxon>
        <taxon>Pseudomonadota</taxon>
        <taxon>Gammaproteobacteria</taxon>
        <taxon>Legionellales</taxon>
        <taxon>Legionellaceae</taxon>
        <taxon>Legionella</taxon>
    </lineage>
</organism>
<evidence type="ECO:0000256" key="10">
    <source>
        <dbReference type="ARBA" id="ARBA00035861"/>
    </source>
</evidence>
<evidence type="ECO:0000256" key="17">
    <source>
        <dbReference type="PIRSR" id="PIRSR603561-1"/>
    </source>
</evidence>
<evidence type="ECO:0000313" key="21">
    <source>
        <dbReference type="Proteomes" id="UP000288012"/>
    </source>
</evidence>